<organism evidence="1 2">
    <name type="scientific">Mucilaginibacter conchicola</name>
    <dbReference type="NCBI Taxonomy" id="2303333"/>
    <lineage>
        <taxon>Bacteria</taxon>
        <taxon>Pseudomonadati</taxon>
        <taxon>Bacteroidota</taxon>
        <taxon>Sphingobacteriia</taxon>
        <taxon>Sphingobacteriales</taxon>
        <taxon>Sphingobacteriaceae</taxon>
        <taxon>Mucilaginibacter</taxon>
    </lineage>
</organism>
<reference evidence="1 2" key="1">
    <citation type="submission" date="2018-08" db="EMBL/GenBank/DDBJ databases">
        <title>Mucilaginibacter sp. MYSH2.</title>
        <authorList>
            <person name="Seo T."/>
        </authorList>
    </citation>
    <scope>NUCLEOTIDE SEQUENCE [LARGE SCALE GENOMIC DNA]</scope>
    <source>
        <strain evidence="1 2">MYSH2</strain>
    </source>
</reference>
<dbReference type="EMBL" id="QWDC01000001">
    <property type="protein sequence ID" value="RFZ95033.1"/>
    <property type="molecule type" value="Genomic_DNA"/>
</dbReference>
<dbReference type="InterPro" id="IPR029033">
    <property type="entry name" value="His_PPase_superfam"/>
</dbReference>
<evidence type="ECO:0008006" key="3">
    <source>
        <dbReference type="Google" id="ProtNLM"/>
    </source>
</evidence>
<sequence length="159" mass="17662">MKKLLLIRHAKATHQPGYVDFERPLTNKGFTQCETITARLIKNHIKPQLLVASPALRTLSTANVFSQELGLAPATLYQDIYDASESTLLKVIYNLPDEHDFIALVGHNPGISQVLYALSNEPKEMPTCAIALIEFAADSWMELHEGSGKLTLFDSPKED</sequence>
<dbReference type="Pfam" id="PF00300">
    <property type="entry name" value="His_Phos_1"/>
    <property type="match status" value="1"/>
</dbReference>
<keyword evidence="2" id="KW-1185">Reference proteome</keyword>
<proteinExistence type="predicted"/>
<gene>
    <name evidence="1" type="ORF">D0C36_05765</name>
</gene>
<dbReference type="PANTHER" id="PTHR47623:SF1">
    <property type="entry name" value="OS09G0287300 PROTEIN"/>
    <property type="match status" value="1"/>
</dbReference>
<dbReference type="OrthoDB" id="9810154at2"/>
<evidence type="ECO:0000313" key="2">
    <source>
        <dbReference type="Proteomes" id="UP000264217"/>
    </source>
</evidence>
<protein>
    <recommendedName>
        <fullName evidence="3">Histidine phosphatase family protein</fullName>
    </recommendedName>
</protein>
<dbReference type="InterPro" id="IPR013078">
    <property type="entry name" value="His_Pase_superF_clade-1"/>
</dbReference>
<accession>A0A372NY36</accession>
<dbReference type="PANTHER" id="PTHR47623">
    <property type="entry name" value="OS09G0287300 PROTEIN"/>
    <property type="match status" value="1"/>
</dbReference>
<dbReference type="Gene3D" id="3.40.50.1240">
    <property type="entry name" value="Phosphoglycerate mutase-like"/>
    <property type="match status" value="1"/>
</dbReference>
<name>A0A372NY36_9SPHI</name>
<dbReference type="CDD" id="cd07067">
    <property type="entry name" value="HP_PGM_like"/>
    <property type="match status" value="1"/>
</dbReference>
<dbReference type="RefSeq" id="WP_117390590.1">
    <property type="nucleotide sequence ID" value="NZ_QWDC01000001.1"/>
</dbReference>
<comment type="caution">
    <text evidence="1">The sequence shown here is derived from an EMBL/GenBank/DDBJ whole genome shotgun (WGS) entry which is preliminary data.</text>
</comment>
<dbReference type="Proteomes" id="UP000264217">
    <property type="component" value="Unassembled WGS sequence"/>
</dbReference>
<dbReference type="SUPFAM" id="SSF53254">
    <property type="entry name" value="Phosphoglycerate mutase-like"/>
    <property type="match status" value="1"/>
</dbReference>
<dbReference type="AlphaFoldDB" id="A0A372NY36"/>
<evidence type="ECO:0000313" key="1">
    <source>
        <dbReference type="EMBL" id="RFZ95033.1"/>
    </source>
</evidence>